<dbReference type="EMBL" id="FNUK01000009">
    <property type="protein sequence ID" value="SEF73626.1"/>
    <property type="molecule type" value="Genomic_DNA"/>
</dbReference>
<dbReference type="InterPro" id="IPR001647">
    <property type="entry name" value="HTH_TetR"/>
</dbReference>
<accession>A0A1H5UF37</accession>
<evidence type="ECO:0000256" key="1">
    <source>
        <dbReference type="ARBA" id="ARBA00023125"/>
    </source>
</evidence>
<dbReference type="RefSeq" id="WP_103895860.1">
    <property type="nucleotide sequence ID" value="NZ_FNUK01000009.1"/>
</dbReference>
<organism evidence="4 5">
    <name type="scientific">Caloramator fervidus</name>
    <dbReference type="NCBI Taxonomy" id="29344"/>
    <lineage>
        <taxon>Bacteria</taxon>
        <taxon>Bacillati</taxon>
        <taxon>Bacillota</taxon>
        <taxon>Clostridia</taxon>
        <taxon>Eubacteriales</taxon>
        <taxon>Clostridiaceae</taxon>
        <taxon>Caloramator</taxon>
    </lineage>
</organism>
<dbReference type="Proteomes" id="UP000242850">
    <property type="component" value="Unassembled WGS sequence"/>
</dbReference>
<dbReference type="InterPro" id="IPR050624">
    <property type="entry name" value="HTH-type_Tx_Regulator"/>
</dbReference>
<feature type="DNA-binding region" description="H-T-H motif" evidence="2">
    <location>
        <begin position="35"/>
        <end position="54"/>
    </location>
</feature>
<feature type="domain" description="HTH tetR-type" evidence="3">
    <location>
        <begin position="12"/>
        <end position="72"/>
    </location>
</feature>
<dbReference type="GO" id="GO:0003677">
    <property type="term" value="F:DNA binding"/>
    <property type="evidence" value="ECO:0007669"/>
    <property type="project" value="UniProtKB-UniRule"/>
</dbReference>
<name>A0A1H5UF37_9CLOT</name>
<dbReference type="SUPFAM" id="SSF46689">
    <property type="entry name" value="Homeodomain-like"/>
    <property type="match status" value="1"/>
</dbReference>
<dbReference type="PROSITE" id="PS50977">
    <property type="entry name" value="HTH_TETR_2"/>
    <property type="match status" value="1"/>
</dbReference>
<evidence type="ECO:0000313" key="5">
    <source>
        <dbReference type="Proteomes" id="UP000242850"/>
    </source>
</evidence>
<dbReference type="Gene3D" id="1.10.357.10">
    <property type="entry name" value="Tetracycline Repressor, domain 2"/>
    <property type="match status" value="1"/>
</dbReference>
<keyword evidence="1 2" id="KW-0238">DNA-binding</keyword>
<evidence type="ECO:0000313" key="4">
    <source>
        <dbReference type="EMBL" id="SEF73626.1"/>
    </source>
</evidence>
<dbReference type="PRINTS" id="PR00455">
    <property type="entry name" value="HTHTETR"/>
</dbReference>
<evidence type="ECO:0000259" key="3">
    <source>
        <dbReference type="PROSITE" id="PS50977"/>
    </source>
</evidence>
<dbReference type="AlphaFoldDB" id="A0A1H5UF37"/>
<dbReference type="Pfam" id="PF00440">
    <property type="entry name" value="TetR_N"/>
    <property type="match status" value="1"/>
</dbReference>
<dbReference type="PANTHER" id="PTHR43479">
    <property type="entry name" value="ACREF/ENVCD OPERON REPRESSOR-RELATED"/>
    <property type="match status" value="1"/>
</dbReference>
<dbReference type="PANTHER" id="PTHR43479:SF11">
    <property type="entry name" value="ACREF_ENVCD OPERON REPRESSOR-RELATED"/>
    <property type="match status" value="1"/>
</dbReference>
<evidence type="ECO:0000256" key="2">
    <source>
        <dbReference type="PROSITE-ProRule" id="PRU00335"/>
    </source>
</evidence>
<dbReference type="InterPro" id="IPR009057">
    <property type="entry name" value="Homeodomain-like_sf"/>
</dbReference>
<proteinExistence type="predicted"/>
<keyword evidence="5" id="KW-1185">Reference proteome</keyword>
<protein>
    <submittedName>
        <fullName evidence="4">Transcriptional regulator, TetR family</fullName>
    </submittedName>
</protein>
<dbReference type="OrthoDB" id="9812484at2"/>
<reference evidence="5" key="1">
    <citation type="submission" date="2016-10" db="EMBL/GenBank/DDBJ databases">
        <authorList>
            <person name="Varghese N."/>
            <person name="Submissions S."/>
        </authorList>
    </citation>
    <scope>NUCLEOTIDE SEQUENCE [LARGE SCALE GENOMIC DNA]</scope>
    <source>
        <strain evidence="5">DSM 5463</strain>
    </source>
</reference>
<sequence>MVNTKDISSKKKLKQIKLFESAFKLFLNKGFNETAIDDIVKDAGVAKGTFYLYFKDKYDILDRIILSKSCMVIREALEKTKEKQQDDFIDNMINFIDYIIEYFKNNKRLLKLIYKNLSWGLFRKALARPEEYEEMNNLKNIILENFKNKGFTEDEIERNIFMIMELVSSVTYSCLILNEPEDIDNMKPYLFNAVRKILTK</sequence>
<gene>
    <name evidence="4" type="ORF">SAMN05660865_00875</name>
</gene>